<evidence type="ECO:0000313" key="1">
    <source>
        <dbReference type="EMBL" id="AWR96751.1"/>
    </source>
</evidence>
<organism evidence="1 2">
    <name type="scientific">Acidianus sulfidivorans JP7</name>
    <dbReference type="NCBI Taxonomy" id="619593"/>
    <lineage>
        <taxon>Archaea</taxon>
        <taxon>Thermoproteota</taxon>
        <taxon>Thermoprotei</taxon>
        <taxon>Sulfolobales</taxon>
        <taxon>Sulfolobaceae</taxon>
        <taxon>Acidianus</taxon>
    </lineage>
</organism>
<dbReference type="Pfam" id="PF02635">
    <property type="entry name" value="DsrE"/>
    <property type="match status" value="1"/>
</dbReference>
<dbReference type="EMBL" id="CP029288">
    <property type="protein sequence ID" value="AWR96751.1"/>
    <property type="molecule type" value="Genomic_DNA"/>
</dbReference>
<protein>
    <submittedName>
        <fullName evidence="1">Uncharacterized protein</fullName>
    </submittedName>
</protein>
<keyword evidence="2" id="KW-1185">Reference proteome</keyword>
<dbReference type="RefSeq" id="WP_110379641.1">
    <property type="nucleotide sequence ID" value="NZ_CP029288.2"/>
</dbReference>
<proteinExistence type="predicted"/>
<dbReference type="GeneID" id="36837048"/>
<reference evidence="1 2" key="1">
    <citation type="submission" date="2018-05" db="EMBL/GenBank/DDBJ databases">
        <title>Complete Genome Sequences of Extremely Thermoacidophilic, Metal-Mobilizing Type-Strain Members of the Archaeal Family Sulfolobaceae: Acidianus brierleyi DSM-1651T, Acidianus sulfidivorans DSM-18786T, Metallosphaera hakonensis DSM-7519T, and Metallosphaera prunae DSM-10039T.</title>
        <authorList>
            <person name="Counts J.A."/>
            <person name="Kelly R.M."/>
        </authorList>
    </citation>
    <scope>NUCLEOTIDE SEQUENCE [LARGE SCALE GENOMIC DNA]</scope>
    <source>
        <strain evidence="1 2">JP7</strain>
    </source>
</reference>
<dbReference type="Proteomes" id="UP000248410">
    <property type="component" value="Chromosome"/>
</dbReference>
<name>A0A2U9IL65_9CREN</name>
<dbReference type="InterPro" id="IPR027396">
    <property type="entry name" value="DsrEFH-like"/>
</dbReference>
<gene>
    <name evidence="1" type="ORF">DFR86_03725</name>
</gene>
<accession>A0A2U9IL65</accession>
<dbReference type="SUPFAM" id="SSF75169">
    <property type="entry name" value="DsrEFH-like"/>
    <property type="match status" value="1"/>
</dbReference>
<dbReference type="OrthoDB" id="41780at2157"/>
<dbReference type="InterPro" id="IPR003787">
    <property type="entry name" value="Sulphur_relay_DsrE/F-like"/>
</dbReference>
<dbReference type="AlphaFoldDB" id="A0A2U9IL65"/>
<sequence length="115" mass="12623">MPGKVVVMINSGKDQKPKIMTALTLALVGKQKGLFEDLQLIFFGPSEQLIAEKDPDIINMINQINQTGEKMYACQLVGDNLKITDKLKETKGLTVTLVGPLIADLVSKGYEILTF</sequence>
<dbReference type="Gene3D" id="3.40.1260.10">
    <property type="entry name" value="DsrEFH-like"/>
    <property type="match status" value="1"/>
</dbReference>
<evidence type="ECO:0000313" key="2">
    <source>
        <dbReference type="Proteomes" id="UP000248410"/>
    </source>
</evidence>
<dbReference type="KEGG" id="asul:DFR86_03725"/>